<dbReference type="EMBL" id="UINC01000936">
    <property type="protein sequence ID" value="SUZ64522.1"/>
    <property type="molecule type" value="Genomic_DNA"/>
</dbReference>
<keyword evidence="2" id="KW-0812">Transmembrane</keyword>
<keyword evidence="2" id="KW-0472">Membrane</keyword>
<gene>
    <name evidence="4" type="ORF">METZ01_LOCUS17376</name>
</gene>
<organism evidence="4">
    <name type="scientific">marine metagenome</name>
    <dbReference type="NCBI Taxonomy" id="408172"/>
    <lineage>
        <taxon>unclassified sequences</taxon>
        <taxon>metagenomes</taxon>
        <taxon>ecological metagenomes</taxon>
    </lineage>
</organism>
<evidence type="ECO:0000259" key="3">
    <source>
        <dbReference type="PROSITE" id="PS51635"/>
    </source>
</evidence>
<name>A0A381PC09_9ZZZZ</name>
<dbReference type="GO" id="GO:0006629">
    <property type="term" value="P:lipid metabolic process"/>
    <property type="evidence" value="ECO:0007669"/>
    <property type="project" value="UniProtKB-KW"/>
</dbReference>
<keyword evidence="2" id="KW-1133">Transmembrane helix</keyword>
<proteinExistence type="predicted"/>
<sequence length="465" mass="50768">MTDATINGRKPTYSPSLRTALVLNGTGTAGAYHAGVLQALNEAGVRVDLVAGRGMGAVSAMFAAVDGGEKLWEEKGIWRGGLTRQFYRWRPILRVAGYLFGTALVTVLLPLVILVGAALVYPIVLSLQMIKGVAGVALLDGYSEQLLAMFDSMSLPIIFPWVVVFLLLLLLALFAVTVLRSLRSRRRARGAAWWQIVVVPLTPTGVLDRFTKALWELIRGVSVTERPVGREISNDYTELLSDNLGQPGFRELIVTVHDVDIRRDLVFALLAEPYREGFFNSTDERGRRASETWDLAGTARGHALDALAASISLPVVTEPHLIAFAPDSQWRGEVHRAADRADAITRILEEVLNAGVEQVIVVSPTAELSGPHTLSAGRRDARGRVGEYLGAIEGASVRDAVAARVGHFQRLFLIRPAHNPIGPLDFSGAYDDRSDRRQSVVELVDQGYQDTYRQFINPVIATSGE</sequence>
<feature type="transmembrane region" description="Helical" evidence="2">
    <location>
        <begin position="157"/>
        <end position="179"/>
    </location>
</feature>
<feature type="domain" description="PNPLA" evidence="3">
    <location>
        <begin position="21"/>
        <end position="180"/>
    </location>
</feature>
<protein>
    <recommendedName>
        <fullName evidence="3">PNPLA domain-containing protein</fullName>
    </recommendedName>
</protein>
<evidence type="ECO:0000256" key="1">
    <source>
        <dbReference type="ARBA" id="ARBA00023098"/>
    </source>
</evidence>
<evidence type="ECO:0000256" key="2">
    <source>
        <dbReference type="SAM" id="Phobius"/>
    </source>
</evidence>
<feature type="transmembrane region" description="Helical" evidence="2">
    <location>
        <begin position="95"/>
        <end position="121"/>
    </location>
</feature>
<dbReference type="AlphaFoldDB" id="A0A381PC09"/>
<reference evidence="4" key="1">
    <citation type="submission" date="2018-05" db="EMBL/GenBank/DDBJ databases">
        <authorList>
            <person name="Lanie J.A."/>
            <person name="Ng W.-L."/>
            <person name="Kazmierczak K.M."/>
            <person name="Andrzejewski T.M."/>
            <person name="Davidsen T.M."/>
            <person name="Wayne K.J."/>
            <person name="Tettelin H."/>
            <person name="Glass J.I."/>
            <person name="Rusch D."/>
            <person name="Podicherti R."/>
            <person name="Tsui H.-C.T."/>
            <person name="Winkler M.E."/>
        </authorList>
    </citation>
    <scope>NUCLEOTIDE SEQUENCE</scope>
</reference>
<evidence type="ECO:0000313" key="4">
    <source>
        <dbReference type="EMBL" id="SUZ64522.1"/>
    </source>
</evidence>
<keyword evidence="1" id="KW-0443">Lipid metabolism</keyword>
<dbReference type="InterPro" id="IPR002641">
    <property type="entry name" value="PNPLA_dom"/>
</dbReference>
<dbReference type="Pfam" id="PF01734">
    <property type="entry name" value="Patatin"/>
    <property type="match status" value="1"/>
</dbReference>
<dbReference type="SUPFAM" id="SSF52151">
    <property type="entry name" value="FabD/lysophospholipase-like"/>
    <property type="match status" value="1"/>
</dbReference>
<dbReference type="PROSITE" id="PS51635">
    <property type="entry name" value="PNPLA"/>
    <property type="match status" value="1"/>
</dbReference>
<dbReference type="Gene3D" id="3.40.1090.10">
    <property type="entry name" value="Cytosolic phospholipase A2 catalytic domain"/>
    <property type="match status" value="1"/>
</dbReference>
<dbReference type="InterPro" id="IPR016035">
    <property type="entry name" value="Acyl_Trfase/lysoPLipase"/>
</dbReference>
<accession>A0A381PC09</accession>